<comment type="caution">
    <text evidence="2">The sequence shown here is derived from an EMBL/GenBank/DDBJ whole genome shotgun (WGS) entry which is preliminary data.</text>
</comment>
<proteinExistence type="predicted"/>
<dbReference type="EMBL" id="NCVQ01000009">
    <property type="protein sequence ID" value="PWZ10462.1"/>
    <property type="molecule type" value="Genomic_DNA"/>
</dbReference>
<gene>
    <name evidence="2" type="ORF">Zm00014a_041946</name>
</gene>
<dbReference type="Proteomes" id="UP000251960">
    <property type="component" value="Chromosome 8"/>
</dbReference>
<dbReference type="AlphaFoldDB" id="A0A3L6DP34"/>
<protein>
    <submittedName>
        <fullName evidence="2">Uncharacterized protein</fullName>
    </submittedName>
</protein>
<organism evidence="2">
    <name type="scientific">Zea mays</name>
    <name type="common">Maize</name>
    <dbReference type="NCBI Taxonomy" id="4577"/>
    <lineage>
        <taxon>Eukaryota</taxon>
        <taxon>Viridiplantae</taxon>
        <taxon>Streptophyta</taxon>
        <taxon>Embryophyta</taxon>
        <taxon>Tracheophyta</taxon>
        <taxon>Spermatophyta</taxon>
        <taxon>Magnoliopsida</taxon>
        <taxon>Liliopsida</taxon>
        <taxon>Poales</taxon>
        <taxon>Poaceae</taxon>
        <taxon>PACMAD clade</taxon>
        <taxon>Panicoideae</taxon>
        <taxon>Andropogonodae</taxon>
        <taxon>Andropogoneae</taxon>
        <taxon>Tripsacinae</taxon>
        <taxon>Zea</taxon>
    </lineage>
</organism>
<feature type="region of interest" description="Disordered" evidence="1">
    <location>
        <begin position="1"/>
        <end position="23"/>
    </location>
</feature>
<evidence type="ECO:0000256" key="1">
    <source>
        <dbReference type="SAM" id="MobiDB-lite"/>
    </source>
</evidence>
<sequence>MENQQELSPPHGRELPSATMALDASFPDRRASISVRPVSHGLNVPPPRSTSPWRVSFPATLHFPPAMDAQEQQLLQLPMARCSRRRGAPPGISPAMARDSASSLLACCCAVTRGACKVLGKMRSSPDVCARCRLAVLGSQVDSTPSTLAGCLLFLHSPVVVVVHPR</sequence>
<reference evidence="2" key="1">
    <citation type="journal article" date="2018" name="Nat. Genet.">
        <title>Extensive intraspecific gene order and gene structural variations between Mo17 and other maize genomes.</title>
        <authorList>
            <person name="Sun S."/>
            <person name="Zhou Y."/>
            <person name="Chen J."/>
            <person name="Shi J."/>
            <person name="Zhao H."/>
            <person name="Zhao H."/>
            <person name="Song W."/>
            <person name="Zhang M."/>
            <person name="Cui Y."/>
            <person name="Dong X."/>
            <person name="Liu H."/>
            <person name="Ma X."/>
            <person name="Jiao Y."/>
            <person name="Wang B."/>
            <person name="Wei X."/>
            <person name="Stein J.C."/>
            <person name="Glaubitz J.C."/>
            <person name="Lu F."/>
            <person name="Yu G."/>
            <person name="Liang C."/>
            <person name="Fengler K."/>
            <person name="Li B."/>
            <person name="Rafalski A."/>
            <person name="Schnable P.S."/>
            <person name="Ware D.H."/>
            <person name="Buckler E.S."/>
            <person name="Lai J."/>
        </authorList>
    </citation>
    <scope>NUCLEOTIDE SEQUENCE [LARGE SCALE GENOMIC DNA]</scope>
    <source>
        <tissue evidence="2">Seedling</tissue>
    </source>
</reference>
<accession>A0A3L6DP34</accession>
<name>A0A3L6DP34_MAIZE</name>
<evidence type="ECO:0000313" key="2">
    <source>
        <dbReference type="EMBL" id="PWZ10462.1"/>
    </source>
</evidence>